<keyword evidence="3" id="KW-0808">Transferase</keyword>
<dbReference type="InterPro" id="IPR050834">
    <property type="entry name" value="Glycosyltransf_2"/>
</dbReference>
<evidence type="ECO:0000256" key="1">
    <source>
        <dbReference type="SAM" id="MobiDB-lite"/>
    </source>
</evidence>
<dbReference type="EMBL" id="LT629749">
    <property type="protein sequence ID" value="SDT19173.1"/>
    <property type="molecule type" value="Genomic_DNA"/>
</dbReference>
<dbReference type="Proteomes" id="UP000199092">
    <property type="component" value="Chromosome I"/>
</dbReference>
<accession>A0A1H1YCJ8</accession>
<dbReference type="PANTHER" id="PTHR43685">
    <property type="entry name" value="GLYCOSYLTRANSFERASE"/>
    <property type="match status" value="1"/>
</dbReference>
<evidence type="ECO:0000259" key="2">
    <source>
        <dbReference type="Pfam" id="PF00535"/>
    </source>
</evidence>
<organism evidence="3 4">
    <name type="scientific">Friedmanniella luteola</name>
    <dbReference type="NCBI Taxonomy" id="546871"/>
    <lineage>
        <taxon>Bacteria</taxon>
        <taxon>Bacillati</taxon>
        <taxon>Actinomycetota</taxon>
        <taxon>Actinomycetes</taxon>
        <taxon>Propionibacteriales</taxon>
        <taxon>Nocardioidaceae</taxon>
        <taxon>Friedmanniella</taxon>
    </lineage>
</organism>
<dbReference type="GO" id="GO:0016740">
    <property type="term" value="F:transferase activity"/>
    <property type="evidence" value="ECO:0007669"/>
    <property type="project" value="UniProtKB-KW"/>
</dbReference>
<evidence type="ECO:0000313" key="3">
    <source>
        <dbReference type="EMBL" id="SDT19173.1"/>
    </source>
</evidence>
<keyword evidence="4" id="KW-1185">Reference proteome</keyword>
<dbReference type="Gene3D" id="3.90.550.10">
    <property type="entry name" value="Spore Coat Polysaccharide Biosynthesis Protein SpsA, Chain A"/>
    <property type="match status" value="1"/>
</dbReference>
<dbReference type="InterPro" id="IPR001173">
    <property type="entry name" value="Glyco_trans_2-like"/>
</dbReference>
<feature type="region of interest" description="Disordered" evidence="1">
    <location>
        <begin position="1"/>
        <end position="31"/>
    </location>
</feature>
<dbReference type="RefSeq" id="WP_157720534.1">
    <property type="nucleotide sequence ID" value="NZ_LT629749.1"/>
</dbReference>
<protein>
    <submittedName>
        <fullName evidence="3">Glycosyl transferase family 2</fullName>
    </submittedName>
</protein>
<dbReference type="InterPro" id="IPR029044">
    <property type="entry name" value="Nucleotide-diphossugar_trans"/>
</dbReference>
<name>A0A1H1YCJ8_9ACTN</name>
<dbReference type="STRING" id="546871.SAMN04488543_3262"/>
<dbReference type="AlphaFoldDB" id="A0A1H1YCJ8"/>
<dbReference type="OrthoDB" id="8549922at2"/>
<dbReference type="SUPFAM" id="SSF53448">
    <property type="entry name" value="Nucleotide-diphospho-sugar transferases"/>
    <property type="match status" value="1"/>
</dbReference>
<dbReference type="PANTHER" id="PTHR43685:SF3">
    <property type="entry name" value="SLR2126 PROTEIN"/>
    <property type="match status" value="1"/>
</dbReference>
<evidence type="ECO:0000313" key="4">
    <source>
        <dbReference type="Proteomes" id="UP000199092"/>
    </source>
</evidence>
<proteinExistence type="predicted"/>
<gene>
    <name evidence="3" type="ORF">SAMN04488543_3262</name>
</gene>
<reference evidence="3 4" key="1">
    <citation type="submission" date="2016-10" db="EMBL/GenBank/DDBJ databases">
        <authorList>
            <person name="de Groot N.N."/>
        </authorList>
    </citation>
    <scope>NUCLEOTIDE SEQUENCE [LARGE SCALE GENOMIC DNA]</scope>
    <source>
        <strain evidence="3 4">DSM 21741</strain>
    </source>
</reference>
<dbReference type="Pfam" id="PF00535">
    <property type="entry name" value="Glycos_transf_2"/>
    <property type="match status" value="1"/>
</dbReference>
<sequence length="431" mass="45126">MPDRDTQPAPPFLPVPVGDLDLSRPGEAPTPNAAGQVLALVRVHGVPVGTLALLEPGEGGPVDLRALALERLGDAVAAHLAADGLAGAGPDALLDPTVVCAAAPVADDVRVSVVVCTLGEDPRLKQTVASVLAQTHPHLELVVVDNQPASGLVPALLQDVDDPRLRVVDQPRRGLSAARNAGVAAATGELVAFTDDDAFADPGWLARLVRPFAVDPAVVCTTGLVLPAELATPAQLWFEEFGAFDKGFVPTVWSTRPPPPAVAALGARGDGGVLFPYSAGVYGSGNNMAFRLDWLRGQALFDEALGAGSPTRGGEDLDAFLAVMFDGRALVYEPAAVVRHHARADMAALERQMYGYGSGMAAVVVKHALRPRRALEIGRRLPAGFRKLLAPGSEKNAGRSDQFPAELGRSELRGYAAGPLLYVRARRAARR</sequence>
<feature type="domain" description="Glycosyltransferase 2-like" evidence="2">
    <location>
        <begin position="112"/>
        <end position="221"/>
    </location>
</feature>